<evidence type="ECO:0000256" key="2">
    <source>
        <dbReference type="PROSITE-ProRule" id="PRU00703"/>
    </source>
</evidence>
<feature type="domain" description="CBS" evidence="4">
    <location>
        <begin position="38"/>
        <end position="97"/>
    </location>
</feature>
<dbReference type="InterPro" id="IPR051257">
    <property type="entry name" value="Diverse_CBS-Domain"/>
</dbReference>
<proteinExistence type="predicted"/>
<dbReference type="Proteomes" id="UP001597119">
    <property type="component" value="Unassembled WGS sequence"/>
</dbReference>
<keyword evidence="6" id="KW-1185">Reference proteome</keyword>
<name>A0ABD6CFI7_9EURY</name>
<sequence>MTTPQPQAMQQGTQPQQQQPQVGMARQTFEPAKVEDLIVTDVVTAQRDTPIRTVVSSMAENNVGSVVILDDDGKTPIDLVTDRKIALSLEGRPAIAEKNVEELLTGDLITGSTEMTVFDALEQLKDAKIRRLPIVDEDGTLQGIVTLDDLLVFLGNQQADALEVISAQSRR</sequence>
<dbReference type="EMBL" id="JBHUDJ010000011">
    <property type="protein sequence ID" value="MFD1588355.1"/>
    <property type="molecule type" value="Genomic_DNA"/>
</dbReference>
<dbReference type="SUPFAM" id="SSF54631">
    <property type="entry name" value="CBS-domain pair"/>
    <property type="match status" value="1"/>
</dbReference>
<evidence type="ECO:0000256" key="3">
    <source>
        <dbReference type="SAM" id="MobiDB-lite"/>
    </source>
</evidence>
<feature type="compositionally biased region" description="Low complexity" evidence="3">
    <location>
        <begin position="1"/>
        <end position="21"/>
    </location>
</feature>
<dbReference type="PANTHER" id="PTHR43080">
    <property type="entry name" value="CBS DOMAIN-CONTAINING PROTEIN CBSX3, MITOCHONDRIAL"/>
    <property type="match status" value="1"/>
</dbReference>
<evidence type="ECO:0000313" key="5">
    <source>
        <dbReference type="EMBL" id="MFD1588355.1"/>
    </source>
</evidence>
<dbReference type="InterPro" id="IPR000644">
    <property type="entry name" value="CBS_dom"/>
</dbReference>
<dbReference type="SMART" id="SM00116">
    <property type="entry name" value="CBS"/>
    <property type="match status" value="2"/>
</dbReference>
<dbReference type="AlphaFoldDB" id="A0ABD6CFI7"/>
<keyword evidence="1 2" id="KW-0129">CBS domain</keyword>
<gene>
    <name evidence="5" type="ORF">ACFR9U_15340</name>
</gene>
<feature type="region of interest" description="Disordered" evidence="3">
    <location>
        <begin position="1"/>
        <end position="24"/>
    </location>
</feature>
<evidence type="ECO:0000313" key="6">
    <source>
        <dbReference type="Proteomes" id="UP001597119"/>
    </source>
</evidence>
<accession>A0ABD6CFI7</accession>
<comment type="caution">
    <text evidence="5">The sequence shown here is derived from an EMBL/GenBank/DDBJ whole genome shotgun (WGS) entry which is preliminary data.</text>
</comment>
<dbReference type="Gene3D" id="3.10.580.10">
    <property type="entry name" value="CBS-domain"/>
    <property type="match status" value="1"/>
</dbReference>
<reference evidence="5 6" key="1">
    <citation type="journal article" date="2019" name="Int. J. Syst. Evol. Microbiol.">
        <title>The Global Catalogue of Microorganisms (GCM) 10K type strain sequencing project: providing services to taxonomists for standard genome sequencing and annotation.</title>
        <authorList>
            <consortium name="The Broad Institute Genomics Platform"/>
            <consortium name="The Broad Institute Genome Sequencing Center for Infectious Disease"/>
            <person name="Wu L."/>
            <person name="Ma J."/>
        </authorList>
    </citation>
    <scope>NUCLEOTIDE SEQUENCE [LARGE SCALE GENOMIC DNA]</scope>
    <source>
        <strain evidence="5 6">CGMCC 1.12125</strain>
    </source>
</reference>
<protein>
    <submittedName>
        <fullName evidence="5">CBS domain-containing protein</fullName>
    </submittedName>
</protein>
<evidence type="ECO:0000256" key="1">
    <source>
        <dbReference type="ARBA" id="ARBA00023122"/>
    </source>
</evidence>
<dbReference type="InterPro" id="IPR046342">
    <property type="entry name" value="CBS_dom_sf"/>
</dbReference>
<dbReference type="Pfam" id="PF00571">
    <property type="entry name" value="CBS"/>
    <property type="match status" value="2"/>
</dbReference>
<evidence type="ECO:0000259" key="4">
    <source>
        <dbReference type="PROSITE" id="PS51371"/>
    </source>
</evidence>
<dbReference type="RefSeq" id="WP_247381459.1">
    <property type="nucleotide sequence ID" value="NZ_JALLGV010000010.1"/>
</dbReference>
<organism evidence="5 6">
    <name type="scientific">Halorientalis brevis</name>
    <dbReference type="NCBI Taxonomy" id="1126241"/>
    <lineage>
        <taxon>Archaea</taxon>
        <taxon>Methanobacteriati</taxon>
        <taxon>Methanobacteriota</taxon>
        <taxon>Stenosarchaea group</taxon>
        <taxon>Halobacteria</taxon>
        <taxon>Halobacteriales</taxon>
        <taxon>Haloarculaceae</taxon>
        <taxon>Halorientalis</taxon>
    </lineage>
</organism>
<dbReference type="PANTHER" id="PTHR43080:SF2">
    <property type="entry name" value="CBS DOMAIN-CONTAINING PROTEIN"/>
    <property type="match status" value="1"/>
</dbReference>
<feature type="domain" description="CBS" evidence="4">
    <location>
        <begin position="104"/>
        <end position="161"/>
    </location>
</feature>
<dbReference type="PROSITE" id="PS51371">
    <property type="entry name" value="CBS"/>
    <property type="match status" value="2"/>
</dbReference>